<evidence type="ECO:0000313" key="2">
    <source>
        <dbReference type="EMBL" id="JAP06439.1"/>
    </source>
</evidence>
<feature type="chain" id="PRO_5006865289" evidence="1">
    <location>
        <begin position="28"/>
        <end position="60"/>
    </location>
</feature>
<dbReference type="AlphaFoldDB" id="A0A0V0GFB6"/>
<dbReference type="EMBL" id="GEDG01041300">
    <property type="protein sequence ID" value="JAP06439.1"/>
    <property type="molecule type" value="Transcribed_RNA"/>
</dbReference>
<feature type="non-terminal residue" evidence="2">
    <location>
        <position position="1"/>
    </location>
</feature>
<evidence type="ECO:0000256" key="1">
    <source>
        <dbReference type="SAM" id="SignalP"/>
    </source>
</evidence>
<reference evidence="2" key="1">
    <citation type="submission" date="2015-12" db="EMBL/GenBank/DDBJ databases">
        <title>Gene expression during late stages of embryo sac development: a critical building block for successful pollen-pistil interactions.</title>
        <authorList>
            <person name="Liu Y."/>
            <person name="Joly V."/>
            <person name="Sabar M."/>
            <person name="Matton D.P."/>
        </authorList>
    </citation>
    <scope>NUCLEOTIDE SEQUENCE</scope>
</reference>
<protein>
    <submittedName>
        <fullName evidence="2">Putative ovule protein</fullName>
    </submittedName>
</protein>
<accession>A0A0V0GFB6</accession>
<keyword evidence="1" id="KW-0732">Signal</keyword>
<name>A0A0V0GFB6_SOLCH</name>
<sequence>SIISLSAEPSIDILLVLLLLLLSTGLDDDILTASFFCEGNTETLSFGEIVHPIKSTLKTC</sequence>
<organism evidence="2">
    <name type="scientific">Solanum chacoense</name>
    <name type="common">Chaco potato</name>
    <dbReference type="NCBI Taxonomy" id="4108"/>
    <lineage>
        <taxon>Eukaryota</taxon>
        <taxon>Viridiplantae</taxon>
        <taxon>Streptophyta</taxon>
        <taxon>Embryophyta</taxon>
        <taxon>Tracheophyta</taxon>
        <taxon>Spermatophyta</taxon>
        <taxon>Magnoliopsida</taxon>
        <taxon>eudicotyledons</taxon>
        <taxon>Gunneridae</taxon>
        <taxon>Pentapetalae</taxon>
        <taxon>asterids</taxon>
        <taxon>lamiids</taxon>
        <taxon>Solanales</taxon>
        <taxon>Solanaceae</taxon>
        <taxon>Solanoideae</taxon>
        <taxon>Solaneae</taxon>
        <taxon>Solanum</taxon>
    </lineage>
</organism>
<proteinExistence type="predicted"/>
<feature type="signal peptide" evidence="1">
    <location>
        <begin position="1"/>
        <end position="27"/>
    </location>
</feature>